<proteinExistence type="predicted"/>
<dbReference type="AlphaFoldDB" id="A0A2N3IAL8"/>
<dbReference type="EMBL" id="MVDE01000009">
    <property type="protein sequence ID" value="PKQ67356.1"/>
    <property type="molecule type" value="Genomic_DNA"/>
</dbReference>
<feature type="active site" description="Proton acceptor" evidence="1">
    <location>
        <position position="29"/>
    </location>
</feature>
<dbReference type="PANTHER" id="PTHR40114:SF1">
    <property type="entry name" value="SLR0698 PROTEIN"/>
    <property type="match status" value="1"/>
</dbReference>
<protein>
    <recommendedName>
        <fullName evidence="2">CYTH domain-containing protein</fullName>
    </recommendedName>
</protein>
<evidence type="ECO:0000259" key="2">
    <source>
        <dbReference type="PROSITE" id="PS51707"/>
    </source>
</evidence>
<dbReference type="Proteomes" id="UP000233618">
    <property type="component" value="Unassembled WGS sequence"/>
</dbReference>
<comment type="caution">
    <text evidence="3">The sequence shown here is derived from an EMBL/GenBank/DDBJ whole genome shotgun (WGS) entry which is preliminary data.</text>
</comment>
<evidence type="ECO:0000256" key="1">
    <source>
        <dbReference type="PIRSR" id="PIRSR016487-1"/>
    </source>
</evidence>
<dbReference type="InterPro" id="IPR033469">
    <property type="entry name" value="CYTH-like_dom_sf"/>
</dbReference>
<keyword evidence="4" id="KW-1185">Reference proteome</keyword>
<reference evidence="3 4" key="1">
    <citation type="journal article" date="2017" name="Front. Microbiol.">
        <title>Labilibaculum manganireducens gen. nov., sp. nov. and Labilibaculum filiforme sp. nov., Novel Bacteroidetes Isolated from Subsurface Sediments of the Baltic Sea.</title>
        <authorList>
            <person name="Vandieken V."/>
            <person name="Marshall I.P."/>
            <person name="Niemann H."/>
            <person name="Engelen B."/>
            <person name="Cypionka H."/>
        </authorList>
    </citation>
    <scope>NUCLEOTIDE SEQUENCE [LARGE SCALE GENOMIC DNA]</scope>
    <source>
        <strain evidence="3 4">59.10-2M</strain>
    </source>
</reference>
<dbReference type="InterPro" id="IPR023577">
    <property type="entry name" value="CYTH_domain"/>
</dbReference>
<evidence type="ECO:0000313" key="4">
    <source>
        <dbReference type="Proteomes" id="UP000233618"/>
    </source>
</evidence>
<name>A0A2N3IAL8_9BACT</name>
<gene>
    <name evidence="3" type="ORF">BZG01_08185</name>
</gene>
<evidence type="ECO:0000313" key="3">
    <source>
        <dbReference type="EMBL" id="PKQ67356.1"/>
    </source>
</evidence>
<dbReference type="CDD" id="cd07891">
    <property type="entry name" value="CYTH-like_CthTTM-like_1"/>
    <property type="match status" value="1"/>
</dbReference>
<dbReference type="SMART" id="SM01118">
    <property type="entry name" value="CYTH"/>
    <property type="match status" value="1"/>
</dbReference>
<accession>A0A2N3IAL8</accession>
<dbReference type="SUPFAM" id="SSF55154">
    <property type="entry name" value="CYTH-like phosphatases"/>
    <property type="match status" value="1"/>
</dbReference>
<dbReference type="PROSITE" id="PS51707">
    <property type="entry name" value="CYTH"/>
    <property type="match status" value="1"/>
</dbReference>
<sequence>MPLEIERKFLIKPNLLDLPKEGKKLIQGYIWSDPDKSLRIRIAGDQSFLTIKTGNNPLSRSEFEYEIPMKDAQDLLVLCDSKIEKTRFVIPQNNLFWEIDVFEGNNKGLIVAEIELSSENENFELPQWIDREVTNESKFLNVELIKHPFSKW</sequence>
<dbReference type="Pfam" id="PF01928">
    <property type="entry name" value="CYTH"/>
    <property type="match status" value="1"/>
</dbReference>
<dbReference type="RefSeq" id="WP_101309341.1">
    <property type="nucleotide sequence ID" value="NZ_MVDE01000009.1"/>
</dbReference>
<dbReference type="Gene3D" id="2.40.320.10">
    <property type="entry name" value="Hypothetical Protein Pfu-838710-001"/>
    <property type="match status" value="1"/>
</dbReference>
<dbReference type="InterPro" id="IPR012042">
    <property type="entry name" value="NeuTTM/CthTTM-like"/>
</dbReference>
<organism evidence="3 4">
    <name type="scientific">Labilibaculum manganireducens</name>
    <dbReference type="NCBI Taxonomy" id="1940525"/>
    <lineage>
        <taxon>Bacteria</taxon>
        <taxon>Pseudomonadati</taxon>
        <taxon>Bacteroidota</taxon>
        <taxon>Bacteroidia</taxon>
        <taxon>Marinilabiliales</taxon>
        <taxon>Marinifilaceae</taxon>
        <taxon>Labilibaculum</taxon>
    </lineage>
</organism>
<dbReference type="PIRSF" id="PIRSF016487">
    <property type="entry name" value="CYTH_UCP016487"/>
    <property type="match status" value="1"/>
</dbReference>
<feature type="domain" description="CYTH" evidence="2">
    <location>
        <begin position="2"/>
        <end position="146"/>
    </location>
</feature>
<dbReference type="PANTHER" id="PTHR40114">
    <property type="entry name" value="SLR0698 PROTEIN"/>
    <property type="match status" value="1"/>
</dbReference>